<evidence type="ECO:0000256" key="13">
    <source>
        <dbReference type="ARBA" id="ARBA00023125"/>
    </source>
</evidence>
<name>A0A2S1CJP9_9POLY</name>
<keyword evidence="7" id="KW-0167">Capsid protein</keyword>
<evidence type="ECO:0000256" key="1">
    <source>
        <dbReference type="ARBA" id="ARBA00004147"/>
    </source>
</evidence>
<dbReference type="GO" id="GO:0042025">
    <property type="term" value="C:host cell nucleus"/>
    <property type="evidence" value="ECO:0007669"/>
    <property type="project" value="UniProtKB-SubCell"/>
</dbReference>
<dbReference type="GO" id="GO:0046718">
    <property type="term" value="P:symbiont entry into host cell"/>
    <property type="evidence" value="ECO:0007669"/>
    <property type="project" value="UniProtKB-KW"/>
</dbReference>
<dbReference type="GeneID" id="41702048"/>
<evidence type="ECO:0000256" key="17">
    <source>
        <dbReference type="ARBA" id="ARBA00023296"/>
    </source>
</evidence>
<evidence type="ECO:0000256" key="16">
    <source>
        <dbReference type="ARBA" id="ARBA00023288"/>
    </source>
</evidence>
<evidence type="ECO:0000256" key="18">
    <source>
        <dbReference type="ARBA" id="ARBA00031865"/>
    </source>
</evidence>
<keyword evidence="13" id="KW-0238">DNA-binding</keyword>
<dbReference type="GO" id="GO:0003677">
    <property type="term" value="F:DNA binding"/>
    <property type="evidence" value="ECO:0007669"/>
    <property type="project" value="UniProtKB-KW"/>
</dbReference>
<accession>A0A2S1CJP9</accession>
<evidence type="ECO:0000256" key="15">
    <source>
        <dbReference type="ARBA" id="ARBA00023184"/>
    </source>
</evidence>
<keyword evidence="15" id="KW-1038">Host endoplasmic reticulum</keyword>
<dbReference type="Pfam" id="PF00761">
    <property type="entry name" value="Polyoma_coat2"/>
    <property type="match status" value="2"/>
</dbReference>
<dbReference type="InterPro" id="IPR001070">
    <property type="entry name" value="Polyoma_coat_VP2"/>
</dbReference>
<evidence type="ECO:0000256" key="10">
    <source>
        <dbReference type="ARBA" id="ARBA00022844"/>
    </source>
</evidence>
<evidence type="ECO:0000256" key="2">
    <source>
        <dbReference type="ARBA" id="ARBA00004328"/>
    </source>
</evidence>
<dbReference type="GO" id="GO:0075732">
    <property type="term" value="P:viral penetration into host nucleus"/>
    <property type="evidence" value="ECO:0007669"/>
    <property type="project" value="UniProtKB-KW"/>
</dbReference>
<dbReference type="EMBL" id="MG721016">
    <property type="protein sequence ID" value="AWD33808.1"/>
    <property type="molecule type" value="Genomic_DNA"/>
</dbReference>
<evidence type="ECO:0000313" key="19">
    <source>
        <dbReference type="EMBL" id="AWD33799.1"/>
    </source>
</evidence>
<keyword evidence="8" id="KW-1048">Host nucleus</keyword>
<evidence type="ECO:0000256" key="6">
    <source>
        <dbReference type="ARBA" id="ARBA00022524"/>
    </source>
</evidence>
<keyword evidence="9" id="KW-0519">Myristate</keyword>
<reference evidence="19" key="1">
    <citation type="submission" date="2017-12" db="EMBL/GenBank/DDBJ databases">
        <title>Identification of novel polyomaviruses in members of multiple mammalian orders.</title>
        <authorList>
            <person name="Ehlers B."/>
            <person name="Walter C."/>
            <person name="Liebmann S."/>
            <person name="Richter D."/>
            <person name="Ulrich R.G."/>
            <person name="Leendertz F.H."/>
            <person name="Calvignac-Spencer S."/>
        </authorList>
    </citation>
    <scope>NUCLEOTIDE SEQUENCE [LARGE SCALE GENOMIC DNA]</scope>
    <source>
        <strain evidence="19">4373 Thai 87</strain>
        <strain evidence="20">4376 Thai 90</strain>
        <strain evidence="21">4472 Thai 90</strain>
    </source>
</reference>
<evidence type="ECO:0000256" key="11">
    <source>
        <dbReference type="ARBA" id="ARBA00022870"/>
    </source>
</evidence>
<evidence type="ECO:0000313" key="21">
    <source>
        <dbReference type="EMBL" id="AWD33817.1"/>
    </source>
</evidence>
<evidence type="ECO:0000256" key="4">
    <source>
        <dbReference type="ARBA" id="ARBA00006444"/>
    </source>
</evidence>
<keyword evidence="6" id="KW-1163">Viral penetration into host nucleus</keyword>
<evidence type="ECO:0000256" key="3">
    <source>
        <dbReference type="ARBA" id="ARBA00004625"/>
    </source>
</evidence>
<dbReference type="Proteomes" id="UP000289461">
    <property type="component" value="Segment"/>
</dbReference>
<keyword evidence="17" id="KW-1160">Virus entry into host cell</keyword>
<evidence type="ECO:0000256" key="9">
    <source>
        <dbReference type="ARBA" id="ARBA00022707"/>
    </source>
</evidence>
<dbReference type="RefSeq" id="YP_009551974.1">
    <property type="nucleotide sequence ID" value="NC_040566.1"/>
</dbReference>
<keyword evidence="11" id="KW-1043">Host membrane</keyword>
<keyword evidence="10" id="KW-0946">Virion</keyword>
<proteinExistence type="inferred from homology"/>
<evidence type="ECO:0000313" key="20">
    <source>
        <dbReference type="EMBL" id="AWD33808.1"/>
    </source>
</evidence>
<evidence type="ECO:0000256" key="7">
    <source>
        <dbReference type="ARBA" id="ARBA00022561"/>
    </source>
</evidence>
<gene>
    <name evidence="19" type="primary">VP2</name>
</gene>
<organism evidence="19">
    <name type="scientific">Tupaia glis polyomavirus 1</name>
    <dbReference type="NCBI Taxonomy" id="2170402"/>
    <lineage>
        <taxon>Viruses</taxon>
        <taxon>Monodnaviria</taxon>
        <taxon>Shotokuvirae</taxon>
        <taxon>Cossaviricota</taxon>
        <taxon>Papovaviricetes</taxon>
        <taxon>Sepolyvirales</taxon>
        <taxon>Polyomaviridae</taxon>
        <taxon>Alphapolyomavirus</taxon>
        <taxon>Alphapolyomavirus tuglis</taxon>
    </lineage>
</organism>
<evidence type="ECO:0000256" key="14">
    <source>
        <dbReference type="ARBA" id="ARBA00023136"/>
    </source>
</evidence>
<comment type="subcellular location">
    <subcellularLocation>
        <location evidence="3">Host endoplasmic reticulum membrane</location>
    </subcellularLocation>
    <subcellularLocation>
        <location evidence="1">Host nucleus</location>
    </subcellularLocation>
    <subcellularLocation>
        <location evidence="2">Virion</location>
    </subcellularLocation>
</comment>
<dbReference type="EMBL" id="MG721015">
    <property type="protein sequence ID" value="AWD33799.1"/>
    <property type="molecule type" value="Genomic_DNA"/>
</dbReference>
<evidence type="ECO:0000313" key="22">
    <source>
        <dbReference type="Proteomes" id="UP000289461"/>
    </source>
</evidence>
<sequence length="236" mass="25323">MGGVLSALIEVIVLATEIAAETGLTAEALLTGEALSALEAEVFSLMTIDGISGIEALAQLGWSAEQFSTLSYIANTFSTAVGYGVMFQTVSGISSLISVGMRLGLEVSSVNRAKTEQELTALFGNIAKVIHVNLSHHLDPLKWCDSIMANYPKELENIPLDLRSKLGLIIERARWVIQKTPTTLPSEESGDIVQLYEAPGGALQRVTPDWLLPLILRLNGSQEKTPLCNSIQGSQT</sequence>
<dbReference type="GO" id="GO:0043657">
    <property type="term" value="C:host cell"/>
    <property type="evidence" value="ECO:0007669"/>
    <property type="project" value="GOC"/>
</dbReference>
<dbReference type="GO" id="GO:0019028">
    <property type="term" value="C:viral capsid"/>
    <property type="evidence" value="ECO:0007669"/>
    <property type="project" value="UniProtKB-KW"/>
</dbReference>
<protein>
    <recommendedName>
        <fullName evidence="5">Minor capsid protein VP2</fullName>
    </recommendedName>
    <alternativeName>
        <fullName evidence="18">Minor structural protein VP2</fullName>
    </alternativeName>
</protein>
<comment type="similarity">
    <text evidence="4">Belongs to the polyomaviruses capsid protein VP2 family.</text>
</comment>
<evidence type="ECO:0000256" key="5">
    <source>
        <dbReference type="ARBA" id="ARBA00022269"/>
    </source>
</evidence>
<dbReference type="OrthoDB" id="6378at10239"/>
<keyword evidence="12" id="KW-0426">Late protein</keyword>
<keyword evidence="16" id="KW-0449">Lipoprotein</keyword>
<evidence type="ECO:0000256" key="8">
    <source>
        <dbReference type="ARBA" id="ARBA00022562"/>
    </source>
</evidence>
<evidence type="ECO:0000256" key="12">
    <source>
        <dbReference type="ARBA" id="ARBA00022921"/>
    </source>
</evidence>
<dbReference type="GO" id="GO:0005198">
    <property type="term" value="F:structural molecule activity"/>
    <property type="evidence" value="ECO:0007669"/>
    <property type="project" value="InterPro"/>
</dbReference>
<keyword evidence="22" id="KW-1185">Reference proteome</keyword>
<keyword evidence="14" id="KW-0472">Membrane</keyword>
<dbReference type="KEGG" id="vg:41702048"/>
<dbReference type="GO" id="GO:0044167">
    <property type="term" value="C:host cell endoplasmic reticulum membrane"/>
    <property type="evidence" value="ECO:0007669"/>
    <property type="project" value="UniProtKB-SubCell"/>
</dbReference>
<dbReference type="EMBL" id="MG721017">
    <property type="protein sequence ID" value="AWD33817.1"/>
    <property type="molecule type" value="Genomic_DNA"/>
</dbReference>